<evidence type="ECO:0000313" key="2">
    <source>
        <dbReference type="Proteomes" id="UP000070501"/>
    </source>
</evidence>
<gene>
    <name evidence="1" type="ORF">Micbo1qcDRAFT_160540</name>
</gene>
<feature type="non-terminal residue" evidence="1">
    <location>
        <position position="112"/>
    </location>
</feature>
<dbReference type="InParanoid" id="A0A136J6C7"/>
<dbReference type="AlphaFoldDB" id="A0A136J6C7"/>
<dbReference type="EMBL" id="KQ964248">
    <property type="protein sequence ID" value="KXJ92740.1"/>
    <property type="molecule type" value="Genomic_DNA"/>
</dbReference>
<name>A0A136J6C7_9PEZI</name>
<proteinExistence type="predicted"/>
<dbReference type="OrthoDB" id="4768211at2759"/>
<sequence length="112" mass="12396">MDKVLPVLSGIVDALLWTARALRTVTYYVTFPLHYPAYYFLRLLAVVFSPLWYIFKGFSSALGVALALVAKLKHLYIFLACAAMVGLLAGCALYGTSTFIFVILGVEPARDR</sequence>
<evidence type="ECO:0000313" key="1">
    <source>
        <dbReference type="EMBL" id="KXJ92740.1"/>
    </source>
</evidence>
<accession>A0A136J6C7</accession>
<protein>
    <submittedName>
        <fullName evidence="1">Uncharacterized protein</fullName>
    </submittedName>
</protein>
<keyword evidence="2" id="KW-1185">Reference proteome</keyword>
<reference evidence="2" key="1">
    <citation type="submission" date="2016-02" db="EMBL/GenBank/DDBJ databases">
        <title>Draft genome sequence of Microdochium bolleyi, a fungal endophyte of beachgrass.</title>
        <authorList>
            <consortium name="DOE Joint Genome Institute"/>
            <person name="David A.S."/>
            <person name="May G."/>
            <person name="Haridas S."/>
            <person name="Lim J."/>
            <person name="Wang M."/>
            <person name="Labutti K."/>
            <person name="Lipzen A."/>
            <person name="Barry K."/>
            <person name="Grigoriev I.V."/>
        </authorList>
    </citation>
    <scope>NUCLEOTIDE SEQUENCE [LARGE SCALE GENOMIC DNA]</scope>
    <source>
        <strain evidence="2">J235TASD1</strain>
    </source>
</reference>
<organism evidence="1 2">
    <name type="scientific">Microdochium bolleyi</name>
    <dbReference type="NCBI Taxonomy" id="196109"/>
    <lineage>
        <taxon>Eukaryota</taxon>
        <taxon>Fungi</taxon>
        <taxon>Dikarya</taxon>
        <taxon>Ascomycota</taxon>
        <taxon>Pezizomycotina</taxon>
        <taxon>Sordariomycetes</taxon>
        <taxon>Xylariomycetidae</taxon>
        <taxon>Xylariales</taxon>
        <taxon>Microdochiaceae</taxon>
        <taxon>Microdochium</taxon>
    </lineage>
</organism>
<dbReference type="Proteomes" id="UP000070501">
    <property type="component" value="Unassembled WGS sequence"/>
</dbReference>